<gene>
    <name evidence="1" type="ORF">HX893_24460</name>
</gene>
<accession>A0A7Y8G5Z0</accession>
<dbReference type="EMBL" id="JACASD010000073">
    <property type="protein sequence ID" value="NWE91290.1"/>
    <property type="molecule type" value="Genomic_DNA"/>
</dbReference>
<sequence>MTIQPAASVHGVAAPVHAEPGLPTAASINSSNARSVLSQLIGRPLSENTYRERLACMIADPSITSWQALTRHPGELQRLQDNERLSWSDPAAADKNMPTLAQALGKKNVWLPEVESLNANILKNLTVQVAEKYLAQFQSILQDPAPALSQDVSIVRGAPSAGKTTFLTGQFALNTDVVKNMIQNRMPGTSMLQVHDQGAGLVQQFMGPMEKRLGQPLTRDALYLWPNDFNQKIADIARLSQEPKLHFHDIQVDLATLCSRILKRGTDEAVMDFNVLSQFFTAGLEHRGPSIESVKNSQDRLKEYSLSAWNGQQNVLVAQRAPGANDFVIKDQALFDKVTARDSRSIQAEVESVRTTVIDAPFIEAFTAPLAPAQASAFGAALRRYEGLTFEQALKQHAQRMPVATSVAARVLAGVRPG</sequence>
<dbReference type="RefSeq" id="WP_177113122.1">
    <property type="nucleotide sequence ID" value="NZ_JACASB010000047.1"/>
</dbReference>
<evidence type="ECO:0000313" key="1">
    <source>
        <dbReference type="EMBL" id="NWE91290.1"/>
    </source>
</evidence>
<organism evidence="1 2">
    <name type="scientific">Pseudomonas reactans</name>
    <dbReference type="NCBI Taxonomy" id="117680"/>
    <lineage>
        <taxon>Bacteria</taxon>
        <taxon>Pseudomonadati</taxon>
        <taxon>Pseudomonadota</taxon>
        <taxon>Gammaproteobacteria</taxon>
        <taxon>Pseudomonadales</taxon>
        <taxon>Pseudomonadaceae</taxon>
        <taxon>Pseudomonas</taxon>
    </lineage>
</organism>
<comment type="caution">
    <text evidence="1">The sequence shown here is derived from an EMBL/GenBank/DDBJ whole genome shotgun (WGS) entry which is preliminary data.</text>
</comment>
<dbReference type="AlphaFoldDB" id="A0A7Y8G5Z0"/>
<reference evidence="1 2" key="1">
    <citation type="submission" date="2020-04" db="EMBL/GenBank/DDBJ databases">
        <title>Molecular characterization of pseudomonads from Agaricus bisporus reveal novel blotch 2 pathogens in Western Europe.</title>
        <authorList>
            <person name="Taparia T."/>
            <person name="Krijger M."/>
            <person name="Haynes E."/>
            <person name="Elpinstone J.G."/>
            <person name="Noble R."/>
            <person name="Van Der Wolf J."/>
        </authorList>
    </citation>
    <scope>NUCLEOTIDE SEQUENCE [LARGE SCALE GENOMIC DNA]</scope>
    <source>
        <strain evidence="1 2">P8021</strain>
    </source>
</reference>
<name>A0A7Y8G5Z0_9PSED</name>
<dbReference type="Proteomes" id="UP000585226">
    <property type="component" value="Unassembled WGS sequence"/>
</dbReference>
<proteinExistence type="predicted"/>
<protein>
    <submittedName>
        <fullName evidence="1">Uncharacterized protein</fullName>
    </submittedName>
</protein>
<evidence type="ECO:0000313" key="2">
    <source>
        <dbReference type="Proteomes" id="UP000585226"/>
    </source>
</evidence>